<comment type="caution">
    <text evidence="1">The sequence shown here is derived from an EMBL/GenBank/DDBJ whole genome shotgun (WGS) entry which is preliminary data.</text>
</comment>
<dbReference type="Proteomes" id="UP001221686">
    <property type="component" value="Unassembled WGS sequence"/>
</dbReference>
<dbReference type="SUPFAM" id="SSF110296">
    <property type="entry name" value="Oligoxyloglucan reducing end-specific cellobiohydrolase"/>
    <property type="match status" value="1"/>
</dbReference>
<evidence type="ECO:0000313" key="1">
    <source>
        <dbReference type="EMBL" id="MDC0716510.1"/>
    </source>
</evidence>
<gene>
    <name evidence="1" type="ORF">POL25_06385</name>
</gene>
<sequence length="241" mass="24859">MCPYVVVGDRGTIRVSDDLGETWHAPTSPATAAALRGLVAHCPFRIGIAVGDDGTVLVASGDLETWRARVSGTDQRLQAVALARPVAVAVGDGGTIVRSGDEGETWAPVPVDTTADLRTVALTSSGGGPAMGMIGAADGALLVSRDDGETWDRINPGFTPPIRQIHVGGYEVDGATLLSATILAEGGLWAWHEAEGGLTRTHWLDLPAYAFTHASAPGGPSALTVLVDGAAVVYRYCMGCD</sequence>
<evidence type="ECO:0008006" key="3">
    <source>
        <dbReference type="Google" id="ProtNLM"/>
    </source>
</evidence>
<evidence type="ECO:0000313" key="2">
    <source>
        <dbReference type="Proteomes" id="UP001221686"/>
    </source>
</evidence>
<accession>A0ABT5DTM9</accession>
<reference evidence="1 2" key="1">
    <citation type="submission" date="2022-11" db="EMBL/GenBank/DDBJ databases">
        <title>Minimal conservation of predation-associated metabolite biosynthetic gene clusters underscores biosynthetic potential of Myxococcota including descriptions for ten novel species: Archangium lansinium sp. nov., Myxococcus landrumus sp. nov., Nannocystis bai.</title>
        <authorList>
            <person name="Ahearne A."/>
            <person name="Stevens C."/>
            <person name="Dowd S."/>
        </authorList>
    </citation>
    <scope>NUCLEOTIDE SEQUENCE [LARGE SCALE GENOMIC DNA]</scope>
    <source>
        <strain evidence="1 2">BB15-2</strain>
    </source>
</reference>
<organism evidence="1 2">
    <name type="scientific">Nannocystis bainbridge</name>
    <dbReference type="NCBI Taxonomy" id="2995303"/>
    <lineage>
        <taxon>Bacteria</taxon>
        <taxon>Pseudomonadati</taxon>
        <taxon>Myxococcota</taxon>
        <taxon>Polyangia</taxon>
        <taxon>Nannocystales</taxon>
        <taxon>Nannocystaceae</taxon>
        <taxon>Nannocystis</taxon>
    </lineage>
</organism>
<proteinExistence type="predicted"/>
<dbReference type="EMBL" id="JAQNDL010000001">
    <property type="protein sequence ID" value="MDC0716510.1"/>
    <property type="molecule type" value="Genomic_DNA"/>
</dbReference>
<dbReference type="Gene3D" id="2.130.10.10">
    <property type="entry name" value="YVTN repeat-like/Quinoprotein amine dehydrogenase"/>
    <property type="match status" value="1"/>
</dbReference>
<dbReference type="CDD" id="cd15482">
    <property type="entry name" value="Sialidase_non-viral"/>
    <property type="match status" value="1"/>
</dbReference>
<protein>
    <recommendedName>
        <fullName evidence="3">Photosynthesis system II assembly factor Ycf48/Hcf136-like domain-containing protein</fullName>
    </recommendedName>
</protein>
<dbReference type="InterPro" id="IPR015943">
    <property type="entry name" value="WD40/YVTN_repeat-like_dom_sf"/>
</dbReference>
<name>A0ABT5DTM9_9BACT</name>
<keyword evidence="2" id="KW-1185">Reference proteome</keyword>
<dbReference type="RefSeq" id="WP_272085001.1">
    <property type="nucleotide sequence ID" value="NZ_JAQNDL010000001.1"/>
</dbReference>